<gene>
    <name evidence="1" type="ORF">SCALOS_LOCUS8226</name>
</gene>
<proteinExistence type="predicted"/>
<organism evidence="1 2">
    <name type="scientific">Scutellospora calospora</name>
    <dbReference type="NCBI Taxonomy" id="85575"/>
    <lineage>
        <taxon>Eukaryota</taxon>
        <taxon>Fungi</taxon>
        <taxon>Fungi incertae sedis</taxon>
        <taxon>Mucoromycota</taxon>
        <taxon>Glomeromycotina</taxon>
        <taxon>Glomeromycetes</taxon>
        <taxon>Diversisporales</taxon>
        <taxon>Gigasporaceae</taxon>
        <taxon>Scutellospora</taxon>
    </lineage>
</organism>
<protein>
    <submittedName>
        <fullName evidence="1">723_t:CDS:1</fullName>
    </submittedName>
</protein>
<feature type="non-terminal residue" evidence="1">
    <location>
        <position position="70"/>
    </location>
</feature>
<sequence length="70" mass="8531">VKENQEDIDKEIQEVKVLKKKLKKLEEIIDKKNIEMLESNRQKYELGKEFENVFVERERLKVRLENLEGE</sequence>
<feature type="non-terminal residue" evidence="1">
    <location>
        <position position="1"/>
    </location>
</feature>
<comment type="caution">
    <text evidence="1">The sequence shown here is derived from an EMBL/GenBank/DDBJ whole genome shotgun (WGS) entry which is preliminary data.</text>
</comment>
<evidence type="ECO:0000313" key="2">
    <source>
        <dbReference type="Proteomes" id="UP000789860"/>
    </source>
</evidence>
<dbReference type="Proteomes" id="UP000789860">
    <property type="component" value="Unassembled WGS sequence"/>
</dbReference>
<evidence type="ECO:0000313" key="1">
    <source>
        <dbReference type="EMBL" id="CAG8638246.1"/>
    </source>
</evidence>
<accession>A0ACA9N9Y1</accession>
<dbReference type="EMBL" id="CAJVPM010021040">
    <property type="protein sequence ID" value="CAG8638246.1"/>
    <property type="molecule type" value="Genomic_DNA"/>
</dbReference>
<keyword evidence="2" id="KW-1185">Reference proteome</keyword>
<name>A0ACA9N9Y1_9GLOM</name>
<reference evidence="1" key="1">
    <citation type="submission" date="2021-06" db="EMBL/GenBank/DDBJ databases">
        <authorList>
            <person name="Kallberg Y."/>
            <person name="Tangrot J."/>
            <person name="Rosling A."/>
        </authorList>
    </citation>
    <scope>NUCLEOTIDE SEQUENCE</scope>
    <source>
        <strain evidence="1">AU212A</strain>
    </source>
</reference>